<dbReference type="Gene3D" id="3.90.1600.10">
    <property type="entry name" value="Palm domain of DNA polymerase"/>
    <property type="match status" value="1"/>
</dbReference>
<protein>
    <submittedName>
        <fullName evidence="3">DNA polymerase</fullName>
    </submittedName>
</protein>
<dbReference type="InterPro" id="IPR043502">
    <property type="entry name" value="DNA/RNA_pol_sf"/>
</dbReference>
<proteinExistence type="predicted"/>
<organism evidence="3">
    <name type="scientific">Podoviridae sp. ctsUe5</name>
    <dbReference type="NCBI Taxonomy" id="2827750"/>
    <lineage>
        <taxon>Viruses</taxon>
        <taxon>Duplodnaviria</taxon>
        <taxon>Heunggongvirae</taxon>
        <taxon>Uroviricota</taxon>
        <taxon>Caudoviricetes</taxon>
    </lineage>
</organism>
<keyword evidence="2" id="KW-0378">Hydrolase</keyword>
<dbReference type="GO" id="GO:0016787">
    <property type="term" value="F:hydrolase activity"/>
    <property type="evidence" value="ECO:0007669"/>
    <property type="project" value="UniProtKB-KW"/>
</dbReference>
<reference evidence="3" key="1">
    <citation type="journal article" date="2021" name="Proc. Natl. Acad. Sci. U.S.A.">
        <title>A Catalog of Tens of Thousands of Viruses from Human Metagenomes Reveals Hidden Associations with Chronic Diseases.</title>
        <authorList>
            <person name="Tisza M.J."/>
            <person name="Buck C.B."/>
        </authorList>
    </citation>
    <scope>NUCLEOTIDE SEQUENCE</scope>
    <source>
        <strain evidence="3">CtsUe5</strain>
    </source>
</reference>
<dbReference type="EMBL" id="BK032536">
    <property type="protein sequence ID" value="DAF46342.1"/>
    <property type="molecule type" value="Genomic_DNA"/>
</dbReference>
<dbReference type="GO" id="GO:0004518">
    <property type="term" value="F:nuclease activity"/>
    <property type="evidence" value="ECO:0007669"/>
    <property type="project" value="UniProtKB-KW"/>
</dbReference>
<dbReference type="SUPFAM" id="SSF56672">
    <property type="entry name" value="DNA/RNA polymerases"/>
    <property type="match status" value="1"/>
</dbReference>
<evidence type="ECO:0000256" key="2">
    <source>
        <dbReference type="ARBA" id="ARBA00022801"/>
    </source>
</evidence>
<name>A0A8S5S5Z6_9CAUD</name>
<keyword evidence="1" id="KW-0540">Nuclease</keyword>
<evidence type="ECO:0000256" key="1">
    <source>
        <dbReference type="ARBA" id="ARBA00022722"/>
    </source>
</evidence>
<evidence type="ECO:0000313" key="3">
    <source>
        <dbReference type="EMBL" id="DAF46342.1"/>
    </source>
</evidence>
<dbReference type="InterPro" id="IPR023211">
    <property type="entry name" value="DNA_pol_palm_dom_sf"/>
</dbReference>
<accession>A0A8S5S5Z6</accession>
<sequence>MKMRFFDFEVFPHWWCCTFGDLPDGSINENIKDNFVVVRSDEVNARDKLINLMKEDDVCVAGYNIKHYDLSIANAIYQGFTPEQVKIVNDIIIRPDTAWSTKEHIRLQPFAKRKLSCVYQDLMDDSNGSLKEKEAILGMDIMESEVPFDKEDLTEDDKLDVIKYNKHDVYASIVLYTEMLVTYTNTKLTLGRIFNIPEKVCRASTNANIIAKVLKAVRGHYGEDDCTKIVLPKQIDAYCRANLPPKILDYILNNQEGITVKLFDNTVVFGNGGIHSTYDSNIYVESDDEWVLLNVDATSYYPSMLIKFKTLSRAVTEPKIFEEIFAERVRIKHKENKTEEDEELQRAYKLVLNTTFGASGNKYLDLYDPYMCSKTCRVGQIFLASLACKLHNTIPGIKIIQTNTDGILVYIRRKDIPTLEKCQAEWTAVSGINMDTDHVTKIWQRDVNNYILLKEEHGKVKIKRKGAWLNDKSRHVGYIEPKPLTAFACAKAATDFLLDGKDVVESIFYNNNFEDFVMTCTKGPTYRGVVHRMYDGSEKELFRCNRVIGTTDERYGKLYKVKMYKGKLSYTQMPNTPEHCVTVNAELSGYNLKMFKIDYMYYIERTADMLDIPWRQIKGLDVTRTHQFDFNYQ</sequence>